<comment type="caution">
    <text evidence="2">The sequence shown here is derived from an EMBL/GenBank/DDBJ whole genome shotgun (WGS) entry which is preliminary data.</text>
</comment>
<dbReference type="Gene3D" id="3.30.420.10">
    <property type="entry name" value="Ribonuclease H-like superfamily/Ribonuclease H"/>
    <property type="match status" value="1"/>
</dbReference>
<dbReference type="AlphaFoldDB" id="A0AA38F184"/>
<name>A0AA38F184_TAXCH</name>
<dbReference type="Proteomes" id="UP000824469">
    <property type="component" value="Unassembled WGS sequence"/>
</dbReference>
<dbReference type="InterPro" id="IPR036397">
    <property type="entry name" value="RNaseH_sf"/>
</dbReference>
<dbReference type="OMA" id="WLELILM"/>
<gene>
    <name evidence="2" type="ORF">KI387_033386</name>
</gene>
<accession>A0AA38F184</accession>
<protein>
    <recommendedName>
        <fullName evidence="1">Integrase catalytic domain-containing protein</fullName>
    </recommendedName>
</protein>
<dbReference type="Pfam" id="PF17921">
    <property type="entry name" value="Integrase_H2C2"/>
    <property type="match status" value="1"/>
</dbReference>
<dbReference type="Gene3D" id="1.10.340.70">
    <property type="match status" value="1"/>
</dbReference>
<dbReference type="PANTHER" id="PTHR37984">
    <property type="entry name" value="PROTEIN CBG26694"/>
    <property type="match status" value="1"/>
</dbReference>
<evidence type="ECO:0000259" key="1">
    <source>
        <dbReference type="PROSITE" id="PS50994"/>
    </source>
</evidence>
<dbReference type="SUPFAM" id="SSF53098">
    <property type="entry name" value="Ribonuclease H-like"/>
    <property type="match status" value="1"/>
</dbReference>
<sequence>GRILEHLPEDRFYEGAKQMLESQGSLEGRYSGCALETDGLLRFHRRIYVPKSGDLRSFILTEAHRAPYAAHPGVKKMHADLRELYYWPGLRRDIADFFARFLECQRVKAEHSHPAGLLQPHDIPEWKWDVISMDFIVGLPMSSYRHDAIMVTVDKLTKVAHFSPTKVTYNAKAIAKVFMEDIVRLHGIPKTIINDRDTIYTSVFWTSFQAALGTQINFSSAYHPETDGQTER</sequence>
<feature type="domain" description="Integrase catalytic" evidence="1">
    <location>
        <begin position="116"/>
        <end position="232"/>
    </location>
</feature>
<dbReference type="InterPro" id="IPR001584">
    <property type="entry name" value="Integrase_cat-core"/>
</dbReference>
<dbReference type="EMBL" id="JAHRHJ020003813">
    <property type="protein sequence ID" value="KAH9289269.1"/>
    <property type="molecule type" value="Genomic_DNA"/>
</dbReference>
<reference evidence="2 3" key="1">
    <citation type="journal article" date="2021" name="Nat. Plants">
        <title>The Taxus genome provides insights into paclitaxel biosynthesis.</title>
        <authorList>
            <person name="Xiong X."/>
            <person name="Gou J."/>
            <person name="Liao Q."/>
            <person name="Li Y."/>
            <person name="Zhou Q."/>
            <person name="Bi G."/>
            <person name="Li C."/>
            <person name="Du R."/>
            <person name="Wang X."/>
            <person name="Sun T."/>
            <person name="Guo L."/>
            <person name="Liang H."/>
            <person name="Lu P."/>
            <person name="Wu Y."/>
            <person name="Zhang Z."/>
            <person name="Ro D.K."/>
            <person name="Shang Y."/>
            <person name="Huang S."/>
            <person name="Yan J."/>
        </authorList>
    </citation>
    <scope>NUCLEOTIDE SEQUENCE [LARGE SCALE GENOMIC DNA]</scope>
    <source>
        <strain evidence="2">Ta-2019</strain>
    </source>
</reference>
<keyword evidence="3" id="KW-1185">Reference proteome</keyword>
<dbReference type="GO" id="GO:0015074">
    <property type="term" value="P:DNA integration"/>
    <property type="evidence" value="ECO:0007669"/>
    <property type="project" value="InterPro"/>
</dbReference>
<evidence type="ECO:0000313" key="2">
    <source>
        <dbReference type="EMBL" id="KAH9289269.1"/>
    </source>
</evidence>
<proteinExistence type="predicted"/>
<feature type="non-terminal residue" evidence="2">
    <location>
        <position position="232"/>
    </location>
</feature>
<dbReference type="PROSITE" id="PS50994">
    <property type="entry name" value="INTEGRASE"/>
    <property type="match status" value="1"/>
</dbReference>
<dbReference type="InterPro" id="IPR050951">
    <property type="entry name" value="Retrovirus_Pol_polyprotein"/>
</dbReference>
<organism evidence="2 3">
    <name type="scientific">Taxus chinensis</name>
    <name type="common">Chinese yew</name>
    <name type="synonym">Taxus wallichiana var. chinensis</name>
    <dbReference type="NCBI Taxonomy" id="29808"/>
    <lineage>
        <taxon>Eukaryota</taxon>
        <taxon>Viridiplantae</taxon>
        <taxon>Streptophyta</taxon>
        <taxon>Embryophyta</taxon>
        <taxon>Tracheophyta</taxon>
        <taxon>Spermatophyta</taxon>
        <taxon>Pinopsida</taxon>
        <taxon>Pinidae</taxon>
        <taxon>Conifers II</taxon>
        <taxon>Cupressales</taxon>
        <taxon>Taxaceae</taxon>
        <taxon>Taxus</taxon>
    </lineage>
</organism>
<feature type="non-terminal residue" evidence="2">
    <location>
        <position position="1"/>
    </location>
</feature>
<dbReference type="PANTHER" id="PTHR37984:SF5">
    <property type="entry name" value="PROTEIN NYNRIN-LIKE"/>
    <property type="match status" value="1"/>
</dbReference>
<dbReference type="GO" id="GO:0003676">
    <property type="term" value="F:nucleic acid binding"/>
    <property type="evidence" value="ECO:0007669"/>
    <property type="project" value="InterPro"/>
</dbReference>
<dbReference type="InterPro" id="IPR012337">
    <property type="entry name" value="RNaseH-like_sf"/>
</dbReference>
<dbReference type="InterPro" id="IPR041588">
    <property type="entry name" value="Integrase_H2C2"/>
</dbReference>
<evidence type="ECO:0000313" key="3">
    <source>
        <dbReference type="Proteomes" id="UP000824469"/>
    </source>
</evidence>